<evidence type="ECO:0000313" key="3">
    <source>
        <dbReference type="Proteomes" id="UP001056384"/>
    </source>
</evidence>
<dbReference type="EMBL" id="CP099419">
    <property type="protein sequence ID" value="USW49035.1"/>
    <property type="molecule type" value="Genomic_DNA"/>
</dbReference>
<evidence type="ECO:0000256" key="1">
    <source>
        <dbReference type="SAM" id="MobiDB-lite"/>
    </source>
</evidence>
<protein>
    <submittedName>
        <fullName evidence="2">Uncharacterized protein</fullName>
    </submittedName>
</protein>
<dbReference type="OrthoDB" id="3648542at2759"/>
<evidence type="ECO:0000313" key="2">
    <source>
        <dbReference type="EMBL" id="USW49035.1"/>
    </source>
</evidence>
<gene>
    <name evidence="2" type="ORF">Slin15195_G023540</name>
</gene>
<feature type="region of interest" description="Disordered" evidence="1">
    <location>
        <begin position="321"/>
        <end position="342"/>
    </location>
</feature>
<reference evidence="2" key="1">
    <citation type="submission" date="2022-06" db="EMBL/GenBank/DDBJ databases">
        <title>Complete genome sequences of two strains of the flax pathogen Septoria linicola.</title>
        <authorList>
            <person name="Lapalu N."/>
            <person name="Simon A."/>
            <person name="Demenou B."/>
            <person name="Paumier D."/>
            <person name="Guillot M.-P."/>
            <person name="Gout L."/>
            <person name="Valade R."/>
        </authorList>
    </citation>
    <scope>NUCLEOTIDE SEQUENCE</scope>
    <source>
        <strain evidence="2">SE15195</strain>
    </source>
</reference>
<name>A0A9Q9EFJ9_9PEZI</name>
<keyword evidence="3" id="KW-1185">Reference proteome</keyword>
<dbReference type="AlphaFoldDB" id="A0A9Q9EFJ9"/>
<feature type="region of interest" description="Disordered" evidence="1">
    <location>
        <begin position="27"/>
        <end position="88"/>
    </location>
</feature>
<accession>A0A9Q9EFJ9</accession>
<proteinExistence type="predicted"/>
<feature type="compositionally biased region" description="Polar residues" evidence="1">
    <location>
        <begin position="321"/>
        <end position="333"/>
    </location>
</feature>
<feature type="compositionally biased region" description="Basic and acidic residues" evidence="1">
    <location>
        <begin position="42"/>
        <end position="56"/>
    </location>
</feature>
<feature type="region of interest" description="Disordered" evidence="1">
    <location>
        <begin position="229"/>
        <end position="254"/>
    </location>
</feature>
<sequence>MAPTPSRQVGSPYVTLKPPARADAWSLYYPDQTSTSSLPMRDTPRSDGHPARDDSLPRPPPAQATHRQANWPTLDPSPGRSRPTWQQRIDDFAVSLPLSAGDKALDYSINATRKLGRAASKRLHSFQQDSNASPSPVIGQPTLIEWDNLDQNNLVDRESIIAEHQARSQAWQQQNQIRSHEVEKSPRRVVASTWGAVLYAAYEQSTPPEMPTLPSEQPLYQDAADMTRTRRKPIRKPLNTDKPLPPVPRPDSWRRKTVIPRPETALSQYSDGSLTSLSDTIVQAQRSAAPSPSSSCINHQSHPFDFRITQSNPDQDFDTLSHQTSHPKLNNRNFHTDSADEPRTPIVDQFIRAGHISTYAHQVRDGERFDSWHIQHARAYSAGDTVVGSEREEDEEYEDGATNLWKRLEATAGVRMRD</sequence>
<dbReference type="Proteomes" id="UP001056384">
    <property type="component" value="Chromosome 2"/>
</dbReference>
<organism evidence="2 3">
    <name type="scientific">Septoria linicola</name>
    <dbReference type="NCBI Taxonomy" id="215465"/>
    <lineage>
        <taxon>Eukaryota</taxon>
        <taxon>Fungi</taxon>
        <taxon>Dikarya</taxon>
        <taxon>Ascomycota</taxon>
        <taxon>Pezizomycotina</taxon>
        <taxon>Dothideomycetes</taxon>
        <taxon>Dothideomycetidae</taxon>
        <taxon>Mycosphaerellales</taxon>
        <taxon>Mycosphaerellaceae</taxon>
        <taxon>Septoria</taxon>
    </lineage>
</organism>